<dbReference type="FunFam" id="1.20.1050.10:FF:000004">
    <property type="entry name" value="Glutathione S-transferase F2"/>
    <property type="match status" value="1"/>
</dbReference>
<dbReference type="PROSITE" id="PS50404">
    <property type="entry name" value="GST_NTER"/>
    <property type="match status" value="1"/>
</dbReference>
<keyword evidence="10" id="KW-1185">Reference proteome</keyword>
<dbReference type="InterPro" id="IPR034347">
    <property type="entry name" value="GST_Phi_C"/>
</dbReference>
<dbReference type="EC" id="2.5.1.18" evidence="3"/>
<dbReference type="FunFam" id="3.40.30.10:FF:000016">
    <property type="entry name" value="Glutathione S-transferase F2"/>
    <property type="match status" value="1"/>
</dbReference>
<dbReference type="PROSITE" id="PS50405">
    <property type="entry name" value="GST_CTER"/>
    <property type="match status" value="1"/>
</dbReference>
<evidence type="ECO:0000256" key="1">
    <source>
        <dbReference type="ARBA" id="ARBA00003701"/>
    </source>
</evidence>
<dbReference type="InterPro" id="IPR036249">
    <property type="entry name" value="Thioredoxin-like_sf"/>
</dbReference>
<dbReference type="GO" id="GO:0043295">
    <property type="term" value="F:glutathione binding"/>
    <property type="evidence" value="ECO:0000318"/>
    <property type="project" value="GO_Central"/>
</dbReference>
<dbReference type="Gene3D" id="1.20.1050.10">
    <property type="match status" value="1"/>
</dbReference>
<dbReference type="HOGENOM" id="CLU_011226_5_1_1"/>
<dbReference type="InterPro" id="IPR010987">
    <property type="entry name" value="Glutathione-S-Trfase_C-like"/>
</dbReference>
<sequence>MAAGLQVFGQPASTDVARVLTCLFEKNLEFELVRIDTFKKEHKLPEFIKLRDPTGQVTFKHGNKTLVDSRDICRYVCTEFPEDGNRGIYGTGSLERASIEQWLQAEAQGFDAPSSELVFHLAFAPQLADHGMAFIPDEARVQENERKLQRILAVYDEILAKSRFLAGDEFTLADLSHLPSSHYIAGSERGRKLFTARRNVARWYGEISGRESWKQVVKMQSEHPGAFE</sequence>
<dbReference type="InterPro" id="IPR040079">
    <property type="entry name" value="Glutathione_S-Trfase"/>
</dbReference>
<proteinExistence type="inferred from homology"/>
<evidence type="ECO:0000313" key="10">
    <source>
        <dbReference type="Proteomes" id="UP000008810"/>
    </source>
</evidence>
<dbReference type="KEGG" id="bdi:100846854"/>
<evidence type="ECO:0000259" key="7">
    <source>
        <dbReference type="PROSITE" id="PS50405"/>
    </source>
</evidence>
<dbReference type="SFLD" id="SFLDG00358">
    <property type="entry name" value="Main_(cytGST)"/>
    <property type="match status" value="1"/>
</dbReference>
<comment type="catalytic activity">
    <reaction evidence="5">
        <text>RX + glutathione = an S-substituted glutathione + a halide anion + H(+)</text>
        <dbReference type="Rhea" id="RHEA:16437"/>
        <dbReference type="ChEBI" id="CHEBI:15378"/>
        <dbReference type="ChEBI" id="CHEBI:16042"/>
        <dbReference type="ChEBI" id="CHEBI:17792"/>
        <dbReference type="ChEBI" id="CHEBI:57925"/>
        <dbReference type="ChEBI" id="CHEBI:90779"/>
        <dbReference type="EC" id="2.5.1.18"/>
    </reaction>
</comment>
<dbReference type="OrthoDB" id="422574at2759"/>
<dbReference type="SFLD" id="SFLDS00019">
    <property type="entry name" value="Glutathione_Transferase_(cytos"/>
    <property type="match status" value="1"/>
</dbReference>
<dbReference type="PANTHER" id="PTHR43900:SF5">
    <property type="entry name" value="GLUTATHIONE TRANSFERASE"/>
    <property type="match status" value="1"/>
</dbReference>
<evidence type="ECO:0000259" key="6">
    <source>
        <dbReference type="PROSITE" id="PS50404"/>
    </source>
</evidence>
<dbReference type="GO" id="GO:0004364">
    <property type="term" value="F:glutathione transferase activity"/>
    <property type="evidence" value="ECO:0000318"/>
    <property type="project" value="GO_Central"/>
</dbReference>
<dbReference type="InterPro" id="IPR004045">
    <property type="entry name" value="Glutathione_S-Trfase_N"/>
</dbReference>
<evidence type="ECO:0000256" key="5">
    <source>
        <dbReference type="ARBA" id="ARBA00047960"/>
    </source>
</evidence>
<dbReference type="InterPro" id="IPR036282">
    <property type="entry name" value="Glutathione-S-Trfase_C_sf"/>
</dbReference>
<organism evidence="8">
    <name type="scientific">Brachypodium distachyon</name>
    <name type="common">Purple false brome</name>
    <name type="synonym">Trachynia distachya</name>
    <dbReference type="NCBI Taxonomy" id="15368"/>
    <lineage>
        <taxon>Eukaryota</taxon>
        <taxon>Viridiplantae</taxon>
        <taxon>Streptophyta</taxon>
        <taxon>Embryophyta</taxon>
        <taxon>Tracheophyta</taxon>
        <taxon>Spermatophyta</taxon>
        <taxon>Magnoliopsida</taxon>
        <taxon>Liliopsida</taxon>
        <taxon>Poales</taxon>
        <taxon>Poaceae</taxon>
        <taxon>BOP clade</taxon>
        <taxon>Pooideae</taxon>
        <taxon>Stipodae</taxon>
        <taxon>Brachypodieae</taxon>
        <taxon>Brachypodium</taxon>
    </lineage>
</organism>
<dbReference type="GeneID" id="100846854"/>
<evidence type="ECO:0000256" key="3">
    <source>
        <dbReference type="ARBA" id="ARBA00012452"/>
    </source>
</evidence>
<dbReference type="STRING" id="15368.I1HA13"/>
<dbReference type="SUPFAM" id="SSF52833">
    <property type="entry name" value="Thioredoxin-like"/>
    <property type="match status" value="1"/>
</dbReference>
<dbReference type="PANTHER" id="PTHR43900">
    <property type="entry name" value="GLUTATHIONE S-TRANSFERASE RHO"/>
    <property type="match status" value="1"/>
</dbReference>
<dbReference type="eggNOG" id="KOG0867">
    <property type="taxonomic scope" value="Eukaryota"/>
</dbReference>
<dbReference type="AlphaFoldDB" id="I1HA13"/>
<protein>
    <recommendedName>
        <fullName evidence="3">glutathione transferase</fullName>
        <ecNumber evidence="3">2.5.1.18</ecNumber>
    </recommendedName>
</protein>
<dbReference type="Pfam" id="PF02798">
    <property type="entry name" value="GST_N"/>
    <property type="match status" value="1"/>
</dbReference>
<dbReference type="SUPFAM" id="SSF47616">
    <property type="entry name" value="GST C-terminal domain-like"/>
    <property type="match status" value="1"/>
</dbReference>
<dbReference type="EMBL" id="CM000880">
    <property type="protein sequence ID" value="KQK23782.1"/>
    <property type="molecule type" value="Genomic_DNA"/>
</dbReference>
<reference evidence="8 9" key="1">
    <citation type="journal article" date="2010" name="Nature">
        <title>Genome sequencing and analysis of the model grass Brachypodium distachyon.</title>
        <authorList>
            <consortium name="International Brachypodium Initiative"/>
        </authorList>
    </citation>
    <scope>NUCLEOTIDE SEQUENCE [LARGE SCALE GENOMIC DNA]</scope>
    <source>
        <strain evidence="8">Bd21</strain>
        <strain evidence="9">cv. Bd21</strain>
    </source>
</reference>
<dbReference type="GO" id="GO:0006749">
    <property type="term" value="P:glutathione metabolic process"/>
    <property type="evidence" value="ECO:0000318"/>
    <property type="project" value="GO_Central"/>
</dbReference>
<dbReference type="Pfam" id="PF00043">
    <property type="entry name" value="GST_C"/>
    <property type="match status" value="1"/>
</dbReference>
<keyword evidence="4" id="KW-0808">Transferase</keyword>
<reference evidence="9" key="3">
    <citation type="submission" date="2018-08" db="UniProtKB">
        <authorList>
            <consortium name="EnsemblPlants"/>
        </authorList>
    </citation>
    <scope>IDENTIFICATION</scope>
    <source>
        <strain evidence="9">cv. Bd21</strain>
    </source>
</reference>
<dbReference type="GO" id="GO:0009635">
    <property type="term" value="P:response to herbicide"/>
    <property type="evidence" value="ECO:0007669"/>
    <property type="project" value="UniProtKB-ARBA"/>
</dbReference>
<dbReference type="Proteomes" id="UP000008810">
    <property type="component" value="Chromosome 1"/>
</dbReference>
<feature type="domain" description="GST C-terminal" evidence="7">
    <location>
        <begin position="92"/>
        <end position="227"/>
    </location>
</feature>
<evidence type="ECO:0000313" key="8">
    <source>
        <dbReference type="EMBL" id="KQK23782.1"/>
    </source>
</evidence>
<gene>
    <name evidence="9" type="primary">LOC100846854</name>
    <name evidence="8" type="ORF">BRADI_1g76080v3</name>
</gene>
<dbReference type="OMA" id="KKHVAKW"/>
<accession>I1HA13</accession>
<dbReference type="CDD" id="cd03187">
    <property type="entry name" value="GST_C_Phi"/>
    <property type="match status" value="1"/>
</dbReference>
<reference evidence="8" key="2">
    <citation type="submission" date="2017-06" db="EMBL/GenBank/DDBJ databases">
        <title>WGS assembly of Brachypodium distachyon.</title>
        <authorList>
            <consortium name="The International Brachypodium Initiative"/>
            <person name="Lucas S."/>
            <person name="Harmon-Smith M."/>
            <person name="Lail K."/>
            <person name="Tice H."/>
            <person name="Grimwood J."/>
            <person name="Bruce D."/>
            <person name="Barry K."/>
            <person name="Shu S."/>
            <person name="Lindquist E."/>
            <person name="Wang M."/>
            <person name="Pitluck S."/>
            <person name="Vogel J.P."/>
            <person name="Garvin D.F."/>
            <person name="Mockler T.C."/>
            <person name="Schmutz J."/>
            <person name="Rokhsar D."/>
            <person name="Bevan M.W."/>
        </authorList>
    </citation>
    <scope>NUCLEOTIDE SEQUENCE</scope>
    <source>
        <strain evidence="8">Bd21</strain>
    </source>
</reference>
<dbReference type="GO" id="GO:0005737">
    <property type="term" value="C:cytoplasm"/>
    <property type="evidence" value="ECO:0000318"/>
    <property type="project" value="GO_Central"/>
</dbReference>
<feature type="domain" description="GST N-terminal" evidence="6">
    <location>
        <begin position="3"/>
        <end position="84"/>
    </location>
</feature>
<evidence type="ECO:0000256" key="4">
    <source>
        <dbReference type="ARBA" id="ARBA00022679"/>
    </source>
</evidence>
<dbReference type="EnsemblPlants" id="KQK23782">
    <property type="protein sequence ID" value="KQK23782"/>
    <property type="gene ID" value="BRADI_1g76080v3"/>
</dbReference>
<dbReference type="Gramene" id="KQK23782">
    <property type="protein sequence ID" value="KQK23782"/>
    <property type="gene ID" value="BRADI_1g76080v3"/>
</dbReference>
<comment type="function">
    <text evidence="1">Conjugation of reduced glutathione to a wide number of exogenous and endogenous hydrophobic electrophiles.</text>
</comment>
<dbReference type="InterPro" id="IPR004046">
    <property type="entry name" value="GST_C"/>
</dbReference>
<dbReference type="RefSeq" id="XP_003558873.1">
    <property type="nucleotide sequence ID" value="XM_003558825.4"/>
</dbReference>
<dbReference type="Gene3D" id="3.40.30.10">
    <property type="entry name" value="Glutaredoxin"/>
    <property type="match status" value="1"/>
</dbReference>
<evidence type="ECO:0000256" key="2">
    <source>
        <dbReference type="ARBA" id="ARBA00010128"/>
    </source>
</evidence>
<evidence type="ECO:0000313" key="9">
    <source>
        <dbReference type="EnsemblPlants" id="KQK23782"/>
    </source>
</evidence>
<name>I1HA13_BRADI</name>
<comment type="similarity">
    <text evidence="2">Belongs to the GST superfamily. Phi family.</text>
</comment>